<dbReference type="AlphaFoldDB" id="A0A1I2TGR6"/>
<evidence type="ECO:0000313" key="2">
    <source>
        <dbReference type="Proteomes" id="UP000199642"/>
    </source>
</evidence>
<protein>
    <recommendedName>
        <fullName evidence="3">Methyltransferase domain-containing protein</fullName>
    </recommendedName>
</protein>
<dbReference type="RefSeq" id="WP_092791030.1">
    <property type="nucleotide sequence ID" value="NZ_FOPC01000006.1"/>
</dbReference>
<gene>
    <name evidence="1" type="ORF">SAMN04487988_10621</name>
</gene>
<accession>A0A1I2TGR6</accession>
<evidence type="ECO:0008006" key="3">
    <source>
        <dbReference type="Google" id="ProtNLM"/>
    </source>
</evidence>
<dbReference type="EMBL" id="FOPC01000006">
    <property type="protein sequence ID" value="SFG64085.1"/>
    <property type="molecule type" value="Genomic_DNA"/>
</dbReference>
<sequence>MGSFVKRLIKFRDNLIGLDKVDFYVNRRIESKSEFNLFRFRELKAIEFLRPYFPKGYVVNTVYSLSFQTIQHIANDIIINRPKSIVEFGSGISTVILSNIIAENEIDTKFFSIDNNKEWQRLIALDLKNVSLIHFDISEENEYSYNGKGKWYGIPKDHDLLNINFDLAIIDGPSGSLCKYSRYGSLNFLKFRLNSNGIIFLDDVDRNEDVFLLKEFEKSFDFALVETFGKYSRMAMTNEIYTAPS</sequence>
<dbReference type="SUPFAM" id="SSF53335">
    <property type="entry name" value="S-adenosyl-L-methionine-dependent methyltransferases"/>
    <property type="match status" value="1"/>
</dbReference>
<dbReference type="InterPro" id="IPR029063">
    <property type="entry name" value="SAM-dependent_MTases_sf"/>
</dbReference>
<dbReference type="Gene3D" id="3.40.50.150">
    <property type="entry name" value="Vaccinia Virus protein VP39"/>
    <property type="match status" value="1"/>
</dbReference>
<name>A0A1I2TGR6_9BACT</name>
<evidence type="ECO:0000313" key="1">
    <source>
        <dbReference type="EMBL" id="SFG64085.1"/>
    </source>
</evidence>
<dbReference type="Proteomes" id="UP000199642">
    <property type="component" value="Unassembled WGS sequence"/>
</dbReference>
<reference evidence="2" key="1">
    <citation type="submission" date="2016-10" db="EMBL/GenBank/DDBJ databases">
        <authorList>
            <person name="Varghese N."/>
            <person name="Submissions S."/>
        </authorList>
    </citation>
    <scope>NUCLEOTIDE SEQUENCE [LARGE SCALE GENOMIC DNA]</scope>
    <source>
        <strain evidence="2">DSM 19315</strain>
    </source>
</reference>
<dbReference type="OrthoDB" id="9795498at2"/>
<dbReference type="STRING" id="435880.SAMN04487988_10621"/>
<organism evidence="1 2">
    <name type="scientific">Algoriphagus hitonicola</name>
    <dbReference type="NCBI Taxonomy" id="435880"/>
    <lineage>
        <taxon>Bacteria</taxon>
        <taxon>Pseudomonadati</taxon>
        <taxon>Bacteroidota</taxon>
        <taxon>Cytophagia</taxon>
        <taxon>Cytophagales</taxon>
        <taxon>Cyclobacteriaceae</taxon>
        <taxon>Algoriphagus</taxon>
    </lineage>
</organism>
<proteinExistence type="predicted"/>
<keyword evidence="2" id="KW-1185">Reference proteome</keyword>